<protein>
    <submittedName>
        <fullName evidence="10">RNA helicase</fullName>
    </submittedName>
</protein>
<dbReference type="PROSITE" id="PS51194">
    <property type="entry name" value="HELICASE_CTER"/>
    <property type="match status" value="1"/>
</dbReference>
<dbReference type="SMART" id="SM00490">
    <property type="entry name" value="HELICc"/>
    <property type="match status" value="1"/>
</dbReference>
<dbReference type="InterPro" id="IPR011545">
    <property type="entry name" value="DEAD/DEAH_box_helicase_dom"/>
</dbReference>
<feature type="signal peptide" evidence="6">
    <location>
        <begin position="1"/>
        <end position="21"/>
    </location>
</feature>
<evidence type="ECO:0000259" key="8">
    <source>
        <dbReference type="PROSITE" id="PS51194"/>
    </source>
</evidence>
<organism evidence="9 10">
    <name type="scientific">Meloidogyne hapla</name>
    <name type="common">Root-knot nematode worm</name>
    <dbReference type="NCBI Taxonomy" id="6305"/>
    <lineage>
        <taxon>Eukaryota</taxon>
        <taxon>Metazoa</taxon>
        <taxon>Ecdysozoa</taxon>
        <taxon>Nematoda</taxon>
        <taxon>Chromadorea</taxon>
        <taxon>Rhabditida</taxon>
        <taxon>Tylenchina</taxon>
        <taxon>Tylenchomorpha</taxon>
        <taxon>Tylenchoidea</taxon>
        <taxon>Meloidogynidae</taxon>
        <taxon>Meloidogyninae</taxon>
        <taxon>Meloidogyne</taxon>
    </lineage>
</organism>
<feature type="domain" description="Helicase ATP-binding" evidence="7">
    <location>
        <begin position="217"/>
        <end position="328"/>
    </location>
</feature>
<dbReference type="Pfam" id="PF00271">
    <property type="entry name" value="Helicase_C"/>
    <property type="match status" value="1"/>
</dbReference>
<reference evidence="10" key="1">
    <citation type="submission" date="2016-11" db="UniProtKB">
        <authorList>
            <consortium name="WormBaseParasite"/>
        </authorList>
    </citation>
    <scope>IDENTIFICATION</scope>
</reference>
<keyword evidence="9" id="KW-1185">Reference proteome</keyword>
<evidence type="ECO:0000259" key="7">
    <source>
        <dbReference type="PROSITE" id="PS51192"/>
    </source>
</evidence>
<feature type="region of interest" description="Disordered" evidence="5">
    <location>
        <begin position="26"/>
        <end position="54"/>
    </location>
</feature>
<dbReference type="Gene3D" id="3.40.50.300">
    <property type="entry name" value="P-loop containing nucleotide triphosphate hydrolases"/>
    <property type="match status" value="2"/>
</dbReference>
<dbReference type="Pfam" id="PF00270">
    <property type="entry name" value="DEAD"/>
    <property type="match status" value="1"/>
</dbReference>
<feature type="chain" id="PRO_5009315964" evidence="6">
    <location>
        <begin position="22"/>
        <end position="555"/>
    </location>
</feature>
<dbReference type="CDD" id="cd18787">
    <property type="entry name" value="SF2_C_DEAD"/>
    <property type="match status" value="1"/>
</dbReference>
<evidence type="ECO:0000256" key="1">
    <source>
        <dbReference type="ARBA" id="ARBA00022741"/>
    </source>
</evidence>
<dbReference type="InterPro" id="IPR014001">
    <property type="entry name" value="Helicase_ATP-bd"/>
</dbReference>
<dbReference type="InterPro" id="IPR050079">
    <property type="entry name" value="DEAD_box_RNA_helicase"/>
</dbReference>
<keyword evidence="3" id="KW-0347">Helicase</keyword>
<sequence>MKVYKTFYFLTIVFSIVYAKGKEEAHPSSSKDIGTVQTEKKDTKQGRAAKDKRPPLVTHENIENYLNSEMHELDKKIYLKLSILVSYIRQDCLEFKEKYNEIELKKSKERCENEKKNCVNEFDRIIAINNASNPLCRFRSYWSPQDTERKKWLESVGTWEEQGKKSRHEKQLFEFNEKEVDAVYFDDAKLVNVEIDKHTGYIEDVEMDENEKRHYYPSALILSPTIELTIQLYKEVLKLTYRTPIVPGLVHGKEKYETQYKSLEAGCHILIATPLRLYEMMVNRDVSLTKCNFLVIDEIDQMLAMFSATFDKKMSPLASEFLRDDYIKLKIIRNIPPNLKHEVIWVDDYDKDEKLKELLNELLTQKGKQKEHETIEMEPKIIIFANTKDRCNRIAEFLENENFNVLIVHANISIDDRIKNLKKFMQGKEIKILVASDVLSRGTDIKDITHVINYDSPDTFITYIHRVGRTARMGKEGTAITFFNEKSTISLELFEYSKENLKYPIKFPQEFLKELDEKKGKMKTKKERGSYFREKANKKEEVKCICIIFLNNYSG</sequence>
<evidence type="ECO:0000256" key="4">
    <source>
        <dbReference type="ARBA" id="ARBA00022840"/>
    </source>
</evidence>
<evidence type="ECO:0000256" key="5">
    <source>
        <dbReference type="SAM" id="MobiDB-lite"/>
    </source>
</evidence>
<evidence type="ECO:0000256" key="3">
    <source>
        <dbReference type="ARBA" id="ARBA00022806"/>
    </source>
</evidence>
<dbReference type="Proteomes" id="UP000095281">
    <property type="component" value="Unplaced"/>
</dbReference>
<dbReference type="AlphaFoldDB" id="A0A1I8BN01"/>
<dbReference type="GO" id="GO:0016787">
    <property type="term" value="F:hydrolase activity"/>
    <property type="evidence" value="ECO:0007669"/>
    <property type="project" value="UniProtKB-KW"/>
</dbReference>
<dbReference type="SMART" id="SM00487">
    <property type="entry name" value="DEXDc"/>
    <property type="match status" value="1"/>
</dbReference>
<dbReference type="WBParaSite" id="MhA1_Contig34.frz3.gene4">
    <property type="protein sequence ID" value="MhA1_Contig34.frz3.gene4"/>
    <property type="gene ID" value="MhA1_Contig34.frz3.gene4"/>
</dbReference>
<feature type="domain" description="Helicase C-terminal" evidence="8">
    <location>
        <begin position="354"/>
        <end position="513"/>
    </location>
</feature>
<keyword evidence="2" id="KW-0378">Hydrolase</keyword>
<dbReference type="GO" id="GO:0005524">
    <property type="term" value="F:ATP binding"/>
    <property type="evidence" value="ECO:0007669"/>
    <property type="project" value="UniProtKB-KW"/>
</dbReference>
<accession>A0A1I8BN01</accession>
<dbReference type="InterPro" id="IPR001650">
    <property type="entry name" value="Helicase_C-like"/>
</dbReference>
<evidence type="ECO:0000313" key="9">
    <source>
        <dbReference type="Proteomes" id="UP000095281"/>
    </source>
</evidence>
<dbReference type="GO" id="GO:0005829">
    <property type="term" value="C:cytosol"/>
    <property type="evidence" value="ECO:0007669"/>
    <property type="project" value="TreeGrafter"/>
</dbReference>
<dbReference type="SUPFAM" id="SSF52540">
    <property type="entry name" value="P-loop containing nucleoside triphosphate hydrolases"/>
    <property type="match status" value="1"/>
</dbReference>
<keyword evidence="4" id="KW-0067">ATP-binding</keyword>
<dbReference type="PROSITE" id="PS51192">
    <property type="entry name" value="HELICASE_ATP_BIND_1"/>
    <property type="match status" value="1"/>
</dbReference>
<dbReference type="PANTHER" id="PTHR47959:SF1">
    <property type="entry name" value="ATP-DEPENDENT RNA HELICASE DBPA"/>
    <property type="match status" value="1"/>
</dbReference>
<dbReference type="GO" id="GO:0003676">
    <property type="term" value="F:nucleic acid binding"/>
    <property type="evidence" value="ECO:0007669"/>
    <property type="project" value="InterPro"/>
</dbReference>
<keyword evidence="6" id="KW-0732">Signal</keyword>
<dbReference type="InterPro" id="IPR027417">
    <property type="entry name" value="P-loop_NTPase"/>
</dbReference>
<evidence type="ECO:0000313" key="10">
    <source>
        <dbReference type="WBParaSite" id="MhA1_Contig34.frz3.gene4"/>
    </source>
</evidence>
<dbReference type="PANTHER" id="PTHR47959">
    <property type="entry name" value="ATP-DEPENDENT RNA HELICASE RHLE-RELATED"/>
    <property type="match status" value="1"/>
</dbReference>
<dbReference type="GO" id="GO:0003724">
    <property type="term" value="F:RNA helicase activity"/>
    <property type="evidence" value="ECO:0007669"/>
    <property type="project" value="TreeGrafter"/>
</dbReference>
<feature type="compositionally biased region" description="Polar residues" evidence="5">
    <location>
        <begin position="27"/>
        <end position="37"/>
    </location>
</feature>
<keyword evidence="1" id="KW-0547">Nucleotide-binding</keyword>
<evidence type="ECO:0000256" key="2">
    <source>
        <dbReference type="ARBA" id="ARBA00022801"/>
    </source>
</evidence>
<name>A0A1I8BN01_MELHA</name>
<evidence type="ECO:0000256" key="6">
    <source>
        <dbReference type="SAM" id="SignalP"/>
    </source>
</evidence>
<feature type="compositionally biased region" description="Basic and acidic residues" evidence="5">
    <location>
        <begin position="38"/>
        <end position="54"/>
    </location>
</feature>
<proteinExistence type="predicted"/>